<dbReference type="PANTHER" id="PTHR33824:SF7">
    <property type="entry name" value="POLYKETIDE CYCLASE_DEHYDRASE AND LIPID TRANSPORT SUPERFAMILY PROTEIN"/>
    <property type="match status" value="1"/>
</dbReference>
<evidence type="ECO:0000313" key="3">
    <source>
        <dbReference type="EMBL" id="SDJ57629.1"/>
    </source>
</evidence>
<reference evidence="3 4" key="1">
    <citation type="submission" date="2016-10" db="EMBL/GenBank/DDBJ databases">
        <authorList>
            <person name="de Groot N.N."/>
        </authorList>
    </citation>
    <scope>NUCLEOTIDE SEQUENCE [LARGE SCALE GENOMIC DNA]</scope>
    <source>
        <strain evidence="3 4">CGMCC 4.5727</strain>
    </source>
</reference>
<dbReference type="OrthoDB" id="3695445at2"/>
<dbReference type="Gene3D" id="3.30.530.20">
    <property type="match status" value="1"/>
</dbReference>
<dbReference type="Proteomes" id="UP000199155">
    <property type="component" value="Unassembled WGS sequence"/>
</dbReference>
<dbReference type="CDD" id="cd07817">
    <property type="entry name" value="SRPBCC_8"/>
    <property type="match status" value="1"/>
</dbReference>
<dbReference type="STRING" id="417292.SAMN05421806_1011084"/>
<evidence type="ECO:0000313" key="4">
    <source>
        <dbReference type="Proteomes" id="UP000199155"/>
    </source>
</evidence>
<gene>
    <name evidence="3" type="ORF">SAMN05421806_1011084</name>
</gene>
<name>A0A1G8UV64_9ACTN</name>
<proteinExistence type="predicted"/>
<protein>
    <submittedName>
        <fullName evidence="3">Polyketide cyclase / dehydrase and lipid transport</fullName>
    </submittedName>
</protein>
<feature type="domain" description="Coenzyme Q-binding protein COQ10 START" evidence="2">
    <location>
        <begin position="10"/>
        <end position="123"/>
    </location>
</feature>
<evidence type="ECO:0000259" key="2">
    <source>
        <dbReference type="Pfam" id="PF03364"/>
    </source>
</evidence>
<dbReference type="AlphaFoldDB" id="A0A1G8UV64"/>
<evidence type="ECO:0000256" key="1">
    <source>
        <dbReference type="SAM" id="MobiDB-lite"/>
    </source>
</evidence>
<keyword evidence="4" id="KW-1185">Reference proteome</keyword>
<dbReference type="SUPFAM" id="SSF55961">
    <property type="entry name" value="Bet v1-like"/>
    <property type="match status" value="1"/>
</dbReference>
<accession>A0A1G8UV64</accession>
<dbReference type="InterPro" id="IPR005031">
    <property type="entry name" value="COQ10_START"/>
</dbReference>
<dbReference type="EMBL" id="FNFF01000001">
    <property type="protein sequence ID" value="SDJ57629.1"/>
    <property type="molecule type" value="Genomic_DNA"/>
</dbReference>
<sequence>MSVIEGSVDVGVPVGTAYNQWTQFETFPRFMDGVQRVDKPQVTLSHWVARIAGVTREFDAKVEEQRPDELISWRSLDEPEHAGTVSFEPLDDHRCRVTYRLEFSPQGALERAGDLLGLVRRQVHGSLRGFKEYIEGQGKETGAWRGTVSGGHVIPHAEHRPRPVPHWPTG</sequence>
<organism evidence="3 4">
    <name type="scientific">Streptomyces indicus</name>
    <dbReference type="NCBI Taxonomy" id="417292"/>
    <lineage>
        <taxon>Bacteria</taxon>
        <taxon>Bacillati</taxon>
        <taxon>Actinomycetota</taxon>
        <taxon>Actinomycetes</taxon>
        <taxon>Kitasatosporales</taxon>
        <taxon>Streptomycetaceae</taxon>
        <taxon>Streptomyces</taxon>
    </lineage>
</organism>
<dbReference type="InterPro" id="IPR023393">
    <property type="entry name" value="START-like_dom_sf"/>
</dbReference>
<dbReference type="InterPro" id="IPR047137">
    <property type="entry name" value="ORF3"/>
</dbReference>
<feature type="region of interest" description="Disordered" evidence="1">
    <location>
        <begin position="150"/>
        <end position="170"/>
    </location>
</feature>
<dbReference type="Pfam" id="PF03364">
    <property type="entry name" value="Polyketide_cyc"/>
    <property type="match status" value="1"/>
</dbReference>
<dbReference type="RefSeq" id="WP_093607452.1">
    <property type="nucleotide sequence ID" value="NZ_FNFF01000001.1"/>
</dbReference>
<dbReference type="PANTHER" id="PTHR33824">
    <property type="entry name" value="POLYKETIDE CYCLASE/DEHYDRASE AND LIPID TRANSPORT SUPERFAMILY PROTEIN"/>
    <property type="match status" value="1"/>
</dbReference>